<dbReference type="EMBL" id="GGEC01011647">
    <property type="protein sequence ID" value="MBW92130.1"/>
    <property type="molecule type" value="Transcribed_RNA"/>
</dbReference>
<reference evidence="1" key="1">
    <citation type="submission" date="2018-02" db="EMBL/GenBank/DDBJ databases">
        <title>Rhizophora mucronata_Transcriptome.</title>
        <authorList>
            <person name="Meera S.P."/>
            <person name="Sreeshan A."/>
            <person name="Augustine A."/>
        </authorList>
    </citation>
    <scope>NUCLEOTIDE SEQUENCE</scope>
    <source>
        <tissue evidence="1">Leaf</tissue>
    </source>
</reference>
<organism evidence="1">
    <name type="scientific">Rhizophora mucronata</name>
    <name type="common">Asiatic mangrove</name>
    <dbReference type="NCBI Taxonomy" id="61149"/>
    <lineage>
        <taxon>Eukaryota</taxon>
        <taxon>Viridiplantae</taxon>
        <taxon>Streptophyta</taxon>
        <taxon>Embryophyta</taxon>
        <taxon>Tracheophyta</taxon>
        <taxon>Spermatophyta</taxon>
        <taxon>Magnoliopsida</taxon>
        <taxon>eudicotyledons</taxon>
        <taxon>Gunneridae</taxon>
        <taxon>Pentapetalae</taxon>
        <taxon>rosids</taxon>
        <taxon>fabids</taxon>
        <taxon>Malpighiales</taxon>
        <taxon>Rhizophoraceae</taxon>
        <taxon>Rhizophora</taxon>
    </lineage>
</organism>
<dbReference type="AlphaFoldDB" id="A0A2P2JF88"/>
<sequence>MDFLSNAFALLDLDAAEDDQVNAAAAPSVSAFSSSAKATTSAQNKGLSRLCFSFFLLNSLEKA</sequence>
<name>A0A2P2JF88_RHIMU</name>
<protein>
    <submittedName>
        <fullName evidence="1">Uncharacterized protein</fullName>
    </submittedName>
</protein>
<evidence type="ECO:0000313" key="1">
    <source>
        <dbReference type="EMBL" id="MBW92130.1"/>
    </source>
</evidence>
<proteinExistence type="predicted"/>
<accession>A0A2P2JF88</accession>